<dbReference type="AlphaFoldDB" id="A0A2U1Q7M7"/>
<protein>
    <recommendedName>
        <fullName evidence="6">ent-kaurene synthase</fullName>
        <ecNumber evidence="6">4.2.3.19</ecNumber>
    </recommendedName>
</protein>
<name>A0A2U1Q7M7_ARTAN</name>
<dbReference type="PANTHER" id="PTHR31739:SF25">
    <property type="entry name" value="(E,E)-GERANYLLINALOOL SYNTHASE"/>
    <property type="match status" value="1"/>
</dbReference>
<feature type="compositionally biased region" description="Low complexity" evidence="7">
    <location>
        <begin position="966"/>
        <end position="975"/>
    </location>
</feature>
<feature type="compositionally biased region" description="Basic and acidic residues" evidence="7">
    <location>
        <begin position="940"/>
        <end position="958"/>
    </location>
</feature>
<dbReference type="GO" id="GO:0033331">
    <property type="term" value="P:ent-kaurene metabolic process"/>
    <property type="evidence" value="ECO:0007669"/>
    <property type="project" value="UniProtKB-ARBA"/>
</dbReference>
<dbReference type="EMBL" id="PKPP01000340">
    <property type="protein sequence ID" value="PWA94009.1"/>
    <property type="molecule type" value="Genomic_DNA"/>
</dbReference>
<dbReference type="SUPFAM" id="SSF48576">
    <property type="entry name" value="Terpenoid synthases"/>
    <property type="match status" value="1"/>
</dbReference>
<accession>A0A2U1Q7M7</accession>
<dbReference type="Gene3D" id="1.50.10.130">
    <property type="entry name" value="Terpene synthase, N-terminal domain"/>
    <property type="match status" value="1"/>
</dbReference>
<proteinExistence type="predicted"/>
<dbReference type="Pfam" id="PF03936">
    <property type="entry name" value="Terpene_synth_C"/>
    <property type="match status" value="1"/>
</dbReference>
<dbReference type="Gene3D" id="1.50.10.160">
    <property type="match status" value="1"/>
</dbReference>
<organism evidence="10 11">
    <name type="scientific">Artemisia annua</name>
    <name type="common">Sweet wormwood</name>
    <dbReference type="NCBI Taxonomy" id="35608"/>
    <lineage>
        <taxon>Eukaryota</taxon>
        <taxon>Viridiplantae</taxon>
        <taxon>Streptophyta</taxon>
        <taxon>Embryophyta</taxon>
        <taxon>Tracheophyta</taxon>
        <taxon>Spermatophyta</taxon>
        <taxon>Magnoliopsida</taxon>
        <taxon>eudicotyledons</taxon>
        <taxon>Gunneridae</taxon>
        <taxon>Pentapetalae</taxon>
        <taxon>asterids</taxon>
        <taxon>campanulids</taxon>
        <taxon>Asterales</taxon>
        <taxon>Asteraceae</taxon>
        <taxon>Asteroideae</taxon>
        <taxon>Anthemideae</taxon>
        <taxon>Artemisiinae</taxon>
        <taxon>Artemisia</taxon>
    </lineage>
</organism>
<evidence type="ECO:0000256" key="7">
    <source>
        <dbReference type="SAM" id="MobiDB-lite"/>
    </source>
</evidence>
<dbReference type="GO" id="GO:0000287">
    <property type="term" value="F:magnesium ion binding"/>
    <property type="evidence" value="ECO:0007669"/>
    <property type="project" value="InterPro"/>
</dbReference>
<keyword evidence="3" id="KW-0460">Magnesium</keyword>
<evidence type="ECO:0000256" key="5">
    <source>
        <dbReference type="ARBA" id="ARBA00050853"/>
    </source>
</evidence>
<evidence type="ECO:0000313" key="10">
    <source>
        <dbReference type="EMBL" id="PWA94009.1"/>
    </source>
</evidence>
<dbReference type="InterPro" id="IPR008949">
    <property type="entry name" value="Isoprenoid_synthase_dom_sf"/>
</dbReference>
<feature type="region of interest" description="Disordered" evidence="7">
    <location>
        <begin position="940"/>
        <end position="975"/>
    </location>
</feature>
<dbReference type="FunFam" id="1.10.600.10:FF:000036">
    <property type="entry name" value="cis-abienol synthase, chloroplastic"/>
    <property type="match status" value="1"/>
</dbReference>
<evidence type="ECO:0000256" key="1">
    <source>
        <dbReference type="ARBA" id="ARBA00001946"/>
    </source>
</evidence>
<dbReference type="InterPro" id="IPR001906">
    <property type="entry name" value="Terpene_synth_N"/>
</dbReference>
<dbReference type="FunFam" id="1.50.10.130:FF:000002">
    <property type="entry name" value="Ent-copalyl diphosphate synthase, chloroplastic"/>
    <property type="match status" value="1"/>
</dbReference>
<dbReference type="InterPro" id="IPR005630">
    <property type="entry name" value="Terpene_synthase_metal-bd"/>
</dbReference>
<dbReference type="InterPro" id="IPR050148">
    <property type="entry name" value="Terpene_synthase-like"/>
</dbReference>
<feature type="domain" description="Terpene synthase N-terminal" evidence="8">
    <location>
        <begin position="157"/>
        <end position="342"/>
    </location>
</feature>
<dbReference type="GO" id="GO:0009899">
    <property type="term" value="F:ent-kaurene synthase activity"/>
    <property type="evidence" value="ECO:0007669"/>
    <property type="project" value="UniProtKB-EC"/>
</dbReference>
<dbReference type="EC" id="4.2.3.19" evidence="6"/>
<evidence type="ECO:0000259" key="8">
    <source>
        <dbReference type="Pfam" id="PF01397"/>
    </source>
</evidence>
<keyword evidence="2" id="KW-0479">Metal-binding</keyword>
<dbReference type="GO" id="GO:0016102">
    <property type="term" value="P:diterpenoid biosynthetic process"/>
    <property type="evidence" value="ECO:0007669"/>
    <property type="project" value="TreeGrafter"/>
</dbReference>
<evidence type="ECO:0000259" key="9">
    <source>
        <dbReference type="Pfam" id="PF03936"/>
    </source>
</evidence>
<sequence>MEHSLASIQVLVTKLKSEIFSKQKSGHLHSFMPPSAYDTAWLAMIPHPQEHNTPLFKGCLEWLLHNQKEEGYWGDLPTIDALPATLACMAALQKWGFGFKNIEKGLKFIHENMEEMLHGNLDHLPRSFSIVFPATIELAESSETFQFTKHNVDQQTIMKHLSEDGSLFQSPSATAQAYISTRNHKCLEYLMTLVHMCPNGVPQKYPMDEELVELSMVDQLQKLGLSEYFIEEIENILKKVYRSYMEQESQHDNLKFKADKIYKDSLAFRLFRLHGYNISPSTLCWFLYDDEILNHLENNCGQFRSLLYCVYKATDLMFLGENEVEKARSLSKNMLQKVSTMKTIMDDNIIIFPNLSKVIDEELSIPWIARLEHLDHRMWIEQSKEGPLWRGKVSFYMLSCVHSTGLMQLAVENYTFRQSIYQNELKELKRWSKKWGLTEMGFGREKTLYCYFAVAASTALPHDSIIRMLVAKSAIVITVVDDFFDMRGTLEELHLLVDAIYRWDGKGLNGPSKAIFDVLDDLVTDTTKELVLQRKIDVTEDFRDLWRETFNSWLTETTWGKSGYIPSMDEYLETGMISIATHILVLTSSCFLNPCLPKSKVKPQKYESITQLLMVTARLLNDIQSYKKEQEEGKMNLVLLHSKENPNACLDDSIAEVQRFLERKRQELLAHIFTDDNGDPPSQWKYLHLSCFKVFQMLFNSTNLYDTDAELQYDIERAIYIPPQYKLSHSLKNRTTSLPLSEKRNLNISARYAQTPLRLNGHSRMNISVRALPKKFKSPSCSIRQIKKRPIAARRLNRALRKTHKSIDSERNKETLNKTENSYAKMVAKDAITMTKNLMFIAPKFGVGRADYARVLVEVEAGKQMKFEIKIEYTDMNKCLKGTKVVKVEYDWKPDCCSHCKVANKPKFQEEFAPVQNRKSNMQQQNRNWQYRSNYNNHQRQEYRKKNGGNDKGKDVVKETATASTSKANNGKSVNVNVNSNRYETLNEGIVENTNPKSYDDEFPAFLISQNQNGVTNGTTVEDDIRLQVEKKMEFIDKLVDDKRIPNVEESKLWFETVNQLLYYKKKWEVKWKKECPI</sequence>
<dbReference type="Pfam" id="PF01397">
    <property type="entry name" value="Terpene_synth"/>
    <property type="match status" value="1"/>
</dbReference>
<comment type="caution">
    <text evidence="10">The sequence shown here is derived from an EMBL/GenBank/DDBJ whole genome shotgun (WGS) entry which is preliminary data.</text>
</comment>
<evidence type="ECO:0000256" key="4">
    <source>
        <dbReference type="ARBA" id="ARBA00023239"/>
    </source>
</evidence>
<dbReference type="SUPFAM" id="SSF48239">
    <property type="entry name" value="Terpenoid cyclases/Protein prenyltransferases"/>
    <property type="match status" value="2"/>
</dbReference>
<dbReference type="InterPro" id="IPR008930">
    <property type="entry name" value="Terpenoid_cyclase/PrenylTrfase"/>
</dbReference>
<feature type="domain" description="Terpene synthase metal-binding" evidence="9">
    <location>
        <begin position="433"/>
        <end position="666"/>
    </location>
</feature>
<evidence type="ECO:0000313" key="11">
    <source>
        <dbReference type="Proteomes" id="UP000245207"/>
    </source>
</evidence>
<gene>
    <name evidence="10" type="ORF">CTI12_AA043550</name>
</gene>
<comment type="cofactor">
    <cofactor evidence="1">
        <name>Mg(2+)</name>
        <dbReference type="ChEBI" id="CHEBI:18420"/>
    </cofactor>
</comment>
<evidence type="ECO:0000256" key="2">
    <source>
        <dbReference type="ARBA" id="ARBA00022723"/>
    </source>
</evidence>
<keyword evidence="11" id="KW-1185">Reference proteome</keyword>
<keyword evidence="4" id="KW-0456">Lyase</keyword>
<evidence type="ECO:0000256" key="3">
    <source>
        <dbReference type="ARBA" id="ARBA00022842"/>
    </source>
</evidence>
<comment type="catalytic activity">
    <reaction evidence="5">
        <text>ent-copalyl diphosphate = ent-kaur-16-ene + diphosphate</text>
        <dbReference type="Rhea" id="RHEA:22220"/>
        <dbReference type="ChEBI" id="CHEBI:15415"/>
        <dbReference type="ChEBI" id="CHEBI:33019"/>
        <dbReference type="ChEBI" id="CHEBI:58553"/>
        <dbReference type="EC" id="4.2.3.19"/>
    </reaction>
    <physiologicalReaction direction="left-to-right" evidence="5">
        <dbReference type="Rhea" id="RHEA:22221"/>
    </physiologicalReaction>
</comment>
<dbReference type="OrthoDB" id="2343925at2759"/>
<evidence type="ECO:0000256" key="6">
    <source>
        <dbReference type="ARBA" id="ARBA00066670"/>
    </source>
</evidence>
<dbReference type="InterPro" id="IPR036965">
    <property type="entry name" value="Terpene_synth_N_sf"/>
</dbReference>
<dbReference type="STRING" id="35608.A0A2U1Q7M7"/>
<reference evidence="10 11" key="1">
    <citation type="journal article" date="2018" name="Mol. Plant">
        <title>The genome of Artemisia annua provides insight into the evolution of Asteraceae family and artemisinin biosynthesis.</title>
        <authorList>
            <person name="Shen Q."/>
            <person name="Zhang L."/>
            <person name="Liao Z."/>
            <person name="Wang S."/>
            <person name="Yan T."/>
            <person name="Shi P."/>
            <person name="Liu M."/>
            <person name="Fu X."/>
            <person name="Pan Q."/>
            <person name="Wang Y."/>
            <person name="Lv Z."/>
            <person name="Lu X."/>
            <person name="Zhang F."/>
            <person name="Jiang W."/>
            <person name="Ma Y."/>
            <person name="Chen M."/>
            <person name="Hao X."/>
            <person name="Li L."/>
            <person name="Tang Y."/>
            <person name="Lv G."/>
            <person name="Zhou Y."/>
            <person name="Sun X."/>
            <person name="Brodelius P.E."/>
            <person name="Rose J.K.C."/>
            <person name="Tang K."/>
        </authorList>
    </citation>
    <scope>NUCLEOTIDE SEQUENCE [LARGE SCALE GENOMIC DNA]</scope>
    <source>
        <strain evidence="11">cv. Huhao1</strain>
        <tissue evidence="10">Leaf</tissue>
    </source>
</reference>
<dbReference type="Proteomes" id="UP000245207">
    <property type="component" value="Unassembled WGS sequence"/>
</dbReference>
<dbReference type="PANTHER" id="PTHR31739">
    <property type="entry name" value="ENT-COPALYL DIPHOSPHATE SYNTHASE, CHLOROPLASTIC"/>
    <property type="match status" value="1"/>
</dbReference>
<dbReference type="Gene3D" id="1.10.600.10">
    <property type="entry name" value="Farnesyl Diphosphate Synthase"/>
    <property type="match status" value="1"/>
</dbReference>
<dbReference type="SFLD" id="SFLDG01014">
    <property type="entry name" value="Terpene_Cyclase_Like_1_N-term"/>
    <property type="match status" value="1"/>
</dbReference>